<dbReference type="NCBIfam" id="TIGR01011">
    <property type="entry name" value="rpsB_bact"/>
    <property type="match status" value="1"/>
</dbReference>
<dbReference type="GO" id="GO:0003735">
    <property type="term" value="F:structural constituent of ribosome"/>
    <property type="evidence" value="ECO:0007669"/>
    <property type="project" value="InterPro"/>
</dbReference>
<dbReference type="PANTHER" id="PTHR12534">
    <property type="entry name" value="30S RIBOSOMAL PROTEIN S2 PROKARYOTIC AND ORGANELLAR"/>
    <property type="match status" value="1"/>
</dbReference>
<accession>A0A2M6WEY0</accession>
<dbReference type="AlphaFoldDB" id="A0A2M6WEY0"/>
<dbReference type="Gene3D" id="1.10.287.610">
    <property type="entry name" value="Helix hairpin bin"/>
    <property type="match status" value="1"/>
</dbReference>
<dbReference type="InterPro" id="IPR023591">
    <property type="entry name" value="Ribosomal_uS2_flav_dom_sf"/>
</dbReference>
<protein>
    <recommendedName>
        <fullName evidence="4 5">Small ribosomal subunit protein uS2</fullName>
    </recommendedName>
</protein>
<dbReference type="Pfam" id="PF00318">
    <property type="entry name" value="Ribosomal_S2"/>
    <property type="match status" value="1"/>
</dbReference>
<evidence type="ECO:0000256" key="2">
    <source>
        <dbReference type="ARBA" id="ARBA00022980"/>
    </source>
</evidence>
<evidence type="ECO:0000313" key="8">
    <source>
        <dbReference type="Proteomes" id="UP000228809"/>
    </source>
</evidence>
<gene>
    <name evidence="5 7" type="primary">rpsB</name>
    <name evidence="7" type="ORF">COU17_01030</name>
</gene>
<comment type="similarity">
    <text evidence="1 5 6">Belongs to the universal ribosomal protein uS2 family.</text>
</comment>
<dbReference type="InterPro" id="IPR001865">
    <property type="entry name" value="Ribosomal_uS2"/>
</dbReference>
<keyword evidence="2 5" id="KW-0689">Ribosomal protein</keyword>
<dbReference type="PROSITE" id="PS00963">
    <property type="entry name" value="RIBOSOMAL_S2_2"/>
    <property type="match status" value="1"/>
</dbReference>
<evidence type="ECO:0000256" key="3">
    <source>
        <dbReference type="ARBA" id="ARBA00023274"/>
    </source>
</evidence>
<dbReference type="EMBL" id="PFBJ01000004">
    <property type="protein sequence ID" value="PIT91360.1"/>
    <property type="molecule type" value="Genomic_DNA"/>
</dbReference>
<proteinExistence type="inferred from homology"/>
<dbReference type="InterPro" id="IPR018130">
    <property type="entry name" value="Ribosomal_uS2_CS"/>
</dbReference>
<dbReference type="HAMAP" id="MF_00291_B">
    <property type="entry name" value="Ribosomal_uS2_B"/>
    <property type="match status" value="1"/>
</dbReference>
<evidence type="ECO:0000313" key="7">
    <source>
        <dbReference type="EMBL" id="PIT91360.1"/>
    </source>
</evidence>
<evidence type="ECO:0000256" key="6">
    <source>
        <dbReference type="RuleBase" id="RU003631"/>
    </source>
</evidence>
<dbReference type="Proteomes" id="UP000228809">
    <property type="component" value="Unassembled WGS sequence"/>
</dbReference>
<reference evidence="8" key="1">
    <citation type="submission" date="2017-09" db="EMBL/GenBank/DDBJ databases">
        <title>Depth-based differentiation of microbial function through sediment-hosted aquifers and enrichment of novel symbionts in the deep terrestrial subsurface.</title>
        <authorList>
            <person name="Probst A.J."/>
            <person name="Ladd B."/>
            <person name="Jarett J.K."/>
            <person name="Geller-Mcgrath D.E."/>
            <person name="Sieber C.M.K."/>
            <person name="Emerson J.B."/>
            <person name="Anantharaman K."/>
            <person name="Thomas B.C."/>
            <person name="Malmstrom R."/>
            <person name="Stieglmeier M."/>
            <person name="Klingl A."/>
            <person name="Woyke T."/>
            <person name="Ryan C.M."/>
            <person name="Banfield J.F."/>
        </authorList>
    </citation>
    <scope>NUCLEOTIDE SEQUENCE [LARGE SCALE GENOMIC DNA]</scope>
</reference>
<evidence type="ECO:0000256" key="1">
    <source>
        <dbReference type="ARBA" id="ARBA00006242"/>
    </source>
</evidence>
<dbReference type="PANTHER" id="PTHR12534:SF0">
    <property type="entry name" value="SMALL RIBOSOMAL SUBUNIT PROTEIN US2M"/>
    <property type="match status" value="1"/>
</dbReference>
<sequence>MSDESKTTEPLIERLFHIGAHFGFSKSRRHPSATPYIFGIKNRVEIIDLEQTQKMLESAKEYVCKLAAENKSILFVSGKNEARSAIRRGAEALDMPYVAGRFVGGTLTNYSQMKKRIDRLAQLRKERDAGELSKYTKKERLMIDREIDRLEHMFGGIAEMDALPAALFVVDPRAERIAIEEALKLNIPIVALASSDCNLDEIDYPILANDTSITSITFFINEIVDAYQKSRTAKKEGEPAVCPVE</sequence>
<comment type="caution">
    <text evidence="7">The sequence shown here is derived from an EMBL/GenBank/DDBJ whole genome shotgun (WGS) entry which is preliminary data.</text>
</comment>
<dbReference type="PRINTS" id="PR00395">
    <property type="entry name" value="RIBOSOMALS2"/>
</dbReference>
<dbReference type="Gene3D" id="3.40.50.10490">
    <property type="entry name" value="Glucose-6-phosphate isomerase like protein, domain 1"/>
    <property type="match status" value="1"/>
</dbReference>
<dbReference type="InterPro" id="IPR005706">
    <property type="entry name" value="Ribosomal_uS2_bac/mit/plastid"/>
</dbReference>
<keyword evidence="3 5" id="KW-0687">Ribonucleoprotein</keyword>
<evidence type="ECO:0000256" key="4">
    <source>
        <dbReference type="ARBA" id="ARBA00035256"/>
    </source>
</evidence>
<dbReference type="FunFam" id="1.10.287.610:FF:000001">
    <property type="entry name" value="30S ribosomal protein S2"/>
    <property type="match status" value="1"/>
</dbReference>
<evidence type="ECO:0000256" key="5">
    <source>
        <dbReference type="HAMAP-Rule" id="MF_00291"/>
    </source>
</evidence>
<dbReference type="SUPFAM" id="SSF52313">
    <property type="entry name" value="Ribosomal protein S2"/>
    <property type="match status" value="1"/>
</dbReference>
<dbReference type="GO" id="GO:0022627">
    <property type="term" value="C:cytosolic small ribosomal subunit"/>
    <property type="evidence" value="ECO:0007669"/>
    <property type="project" value="TreeGrafter"/>
</dbReference>
<name>A0A2M6WEY0_9BACT</name>
<organism evidence="7 8">
    <name type="scientific">Candidatus Kaiserbacteria bacterium CG10_big_fil_rev_8_21_14_0_10_49_17</name>
    <dbReference type="NCBI Taxonomy" id="1974609"/>
    <lineage>
        <taxon>Bacteria</taxon>
        <taxon>Candidatus Kaiseribacteriota</taxon>
    </lineage>
</organism>
<dbReference type="CDD" id="cd01425">
    <property type="entry name" value="RPS2"/>
    <property type="match status" value="1"/>
</dbReference>
<dbReference type="GO" id="GO:0006412">
    <property type="term" value="P:translation"/>
    <property type="evidence" value="ECO:0007669"/>
    <property type="project" value="UniProtKB-UniRule"/>
</dbReference>